<accession>A0ABW7GAQ4</accession>
<keyword evidence="2" id="KW-1185">Reference proteome</keyword>
<sequence length="232" mass="25920">MADFSAVLQAFKSALCKQVDVGGLFARSAIAYKWKAPWRALLLREAVAWRLQDLLEQSLELSRMGHVLGARILLRSAFETLAMLIYLNRSMRGVVAGSLDFHIFSEKTSRLLLGSRDKTTTTESISILTVLDGANKRYPGLSDWYAALSESAHPNYEGMLVAYSTADTQNHVTTFKNRWSEMHGKGHEAALNACFEVFLHEYDDESSSALEALETWVEQNDSKLEATKPPAK</sequence>
<dbReference type="Proteomes" id="UP001606305">
    <property type="component" value="Unassembled WGS sequence"/>
</dbReference>
<dbReference type="RefSeq" id="WP_394490631.1">
    <property type="nucleotide sequence ID" value="NZ_JBIGIA010000017.1"/>
</dbReference>
<comment type="caution">
    <text evidence="1">The sequence shown here is derived from an EMBL/GenBank/DDBJ whole genome shotgun (WGS) entry which is preliminary data.</text>
</comment>
<name>A0ABW7GAQ4_9BURK</name>
<reference evidence="1 2" key="1">
    <citation type="submission" date="2024-09" db="EMBL/GenBank/DDBJ databases">
        <title>Novel species of the genus Pelomonas and Roseateles isolated from streams.</title>
        <authorList>
            <person name="Lu H."/>
        </authorList>
    </citation>
    <scope>NUCLEOTIDE SEQUENCE [LARGE SCALE GENOMIC DNA]</scope>
    <source>
        <strain evidence="1 2">BYS96W</strain>
    </source>
</reference>
<dbReference type="EMBL" id="JBIGIA010000017">
    <property type="protein sequence ID" value="MFG6459044.1"/>
    <property type="molecule type" value="Genomic_DNA"/>
</dbReference>
<gene>
    <name evidence="1" type="ORF">ACG00X_19600</name>
</gene>
<organism evidence="1 2">
    <name type="scientific">Pelomonas nitida</name>
    <dbReference type="NCBI Taxonomy" id="3299027"/>
    <lineage>
        <taxon>Bacteria</taxon>
        <taxon>Pseudomonadati</taxon>
        <taxon>Pseudomonadota</taxon>
        <taxon>Betaproteobacteria</taxon>
        <taxon>Burkholderiales</taxon>
        <taxon>Sphaerotilaceae</taxon>
        <taxon>Roseateles</taxon>
    </lineage>
</organism>
<evidence type="ECO:0000313" key="1">
    <source>
        <dbReference type="EMBL" id="MFG6459044.1"/>
    </source>
</evidence>
<protein>
    <submittedName>
        <fullName evidence="1">Uncharacterized protein</fullName>
    </submittedName>
</protein>
<proteinExistence type="predicted"/>
<evidence type="ECO:0000313" key="2">
    <source>
        <dbReference type="Proteomes" id="UP001606305"/>
    </source>
</evidence>